<evidence type="ECO:0008006" key="4">
    <source>
        <dbReference type="Google" id="ProtNLM"/>
    </source>
</evidence>
<gene>
    <name evidence="2" type="ORF">SPI_07038</name>
</gene>
<dbReference type="SUPFAM" id="SSF48371">
    <property type="entry name" value="ARM repeat"/>
    <property type="match status" value="1"/>
</dbReference>
<feature type="region of interest" description="Disordered" evidence="1">
    <location>
        <begin position="199"/>
        <end position="282"/>
    </location>
</feature>
<dbReference type="PANTHER" id="PTHR42085:SF1">
    <property type="entry name" value="F-BOX DOMAIN-CONTAINING PROTEIN"/>
    <property type="match status" value="1"/>
</dbReference>
<comment type="caution">
    <text evidence="2">The sequence shown here is derived from an EMBL/GenBank/DDBJ whole genome shotgun (WGS) entry which is preliminary data.</text>
</comment>
<dbReference type="EMBL" id="AZHD01000014">
    <property type="protein sequence ID" value="OAA57379.1"/>
    <property type="molecule type" value="Genomic_DNA"/>
</dbReference>
<accession>A0A167Q7Q5</accession>
<name>A0A167Q7Q5_9HYPO</name>
<dbReference type="PANTHER" id="PTHR42085">
    <property type="entry name" value="F-BOX DOMAIN-CONTAINING PROTEIN"/>
    <property type="match status" value="1"/>
</dbReference>
<evidence type="ECO:0000313" key="3">
    <source>
        <dbReference type="Proteomes" id="UP000076874"/>
    </source>
</evidence>
<dbReference type="Proteomes" id="UP000076874">
    <property type="component" value="Unassembled WGS sequence"/>
</dbReference>
<dbReference type="InterPro" id="IPR038883">
    <property type="entry name" value="AN11006-like"/>
</dbReference>
<evidence type="ECO:0000256" key="1">
    <source>
        <dbReference type="SAM" id="MobiDB-lite"/>
    </source>
</evidence>
<dbReference type="InterPro" id="IPR016024">
    <property type="entry name" value="ARM-type_fold"/>
</dbReference>
<keyword evidence="3" id="KW-1185">Reference proteome</keyword>
<protein>
    <recommendedName>
        <fullName evidence="4">F-box domain-containing protein</fullName>
    </recommendedName>
</protein>
<proteinExistence type="predicted"/>
<feature type="compositionally biased region" description="Acidic residues" evidence="1">
    <location>
        <begin position="204"/>
        <end position="260"/>
    </location>
</feature>
<dbReference type="AlphaFoldDB" id="A0A167Q7Q5"/>
<sequence length="282" mass="31624">MAERRLTLLGLPSELRSEIFSHLVVRDTPVEPWDTFNYLQNFSPALLRVSRLVYREASFLLYSQNRFDVTVAQPDDVVSFLRKIGRRNAAYVRHVIIDFPFYEEGPLDVTLDEVNLRILAAFQKFCPNLRTLTTSIACKDGAGSILDDLKTEQLKTEVVGHVNAHFRAITSLRKIVVEVHKKWEDAALKETMERCGWTVKAATDGDDDEWNNSTEGEDDDDDEGDEDSDEGSDDGDDEDESDESDDGDEDGDDEVSDSDVDMDKGSQLVFFPGLAPGSVGFV</sequence>
<organism evidence="2 3">
    <name type="scientific">Niveomyces insectorum RCEF 264</name>
    <dbReference type="NCBI Taxonomy" id="1081102"/>
    <lineage>
        <taxon>Eukaryota</taxon>
        <taxon>Fungi</taxon>
        <taxon>Dikarya</taxon>
        <taxon>Ascomycota</taxon>
        <taxon>Pezizomycotina</taxon>
        <taxon>Sordariomycetes</taxon>
        <taxon>Hypocreomycetidae</taxon>
        <taxon>Hypocreales</taxon>
        <taxon>Cordycipitaceae</taxon>
        <taxon>Niveomyces</taxon>
    </lineage>
</organism>
<dbReference type="OrthoDB" id="5413827at2759"/>
<reference evidence="2 3" key="1">
    <citation type="journal article" date="2016" name="Genome Biol. Evol.">
        <title>Divergent and convergent evolution of fungal pathogenicity.</title>
        <authorList>
            <person name="Shang Y."/>
            <person name="Xiao G."/>
            <person name="Zheng P."/>
            <person name="Cen K."/>
            <person name="Zhan S."/>
            <person name="Wang C."/>
        </authorList>
    </citation>
    <scope>NUCLEOTIDE SEQUENCE [LARGE SCALE GENOMIC DNA]</scope>
    <source>
        <strain evidence="2 3">RCEF 264</strain>
    </source>
</reference>
<evidence type="ECO:0000313" key="2">
    <source>
        <dbReference type="EMBL" id="OAA57379.1"/>
    </source>
</evidence>